<dbReference type="Gene3D" id="2.60.120.10">
    <property type="entry name" value="Jelly Rolls"/>
    <property type="match status" value="1"/>
</dbReference>
<evidence type="ECO:0000313" key="1">
    <source>
        <dbReference type="EMBL" id="SHF68804.1"/>
    </source>
</evidence>
<sequence length="170" mass="19121">MEIIRKESYQTTTWKGGITRQIFISPANGDLSTRHFDLRVSSAIIDSTESAFSDFTGFTRYILPLEGDITLYKDSVQIPLSHNALYQFEGDETIHSVNTQGAVDFNIIVRHGIAVEPGIFQDTHFPTPRPRLVFALEDCMIDDLYLAKHDTALITEPFHLKGKAIVVAYS</sequence>
<dbReference type="InterPro" id="IPR010282">
    <property type="entry name" value="Uncharacterised_HutD/Ves"/>
</dbReference>
<dbReference type="PANTHER" id="PTHR37943:SF1">
    <property type="entry name" value="PROTEIN VES"/>
    <property type="match status" value="1"/>
</dbReference>
<dbReference type="RefSeq" id="WP_025836991.1">
    <property type="nucleotide sequence ID" value="NZ_BAKP01000003.1"/>
</dbReference>
<dbReference type="AlphaFoldDB" id="A0AAX2F2E9"/>
<dbReference type="EMBL" id="FQWA01000005">
    <property type="protein sequence ID" value="SHF68804.1"/>
    <property type="molecule type" value="Genomic_DNA"/>
</dbReference>
<dbReference type="SUPFAM" id="SSF51182">
    <property type="entry name" value="RmlC-like cupins"/>
    <property type="match status" value="1"/>
</dbReference>
<organism evidence="1 2">
    <name type="scientific">Prevotella scopos JCM 17725</name>
    <dbReference type="NCBI Taxonomy" id="1236518"/>
    <lineage>
        <taxon>Bacteria</taxon>
        <taxon>Pseudomonadati</taxon>
        <taxon>Bacteroidota</taxon>
        <taxon>Bacteroidia</taxon>
        <taxon>Bacteroidales</taxon>
        <taxon>Prevotellaceae</taxon>
        <taxon>Prevotella</taxon>
    </lineage>
</organism>
<evidence type="ECO:0008006" key="3">
    <source>
        <dbReference type="Google" id="ProtNLM"/>
    </source>
</evidence>
<dbReference type="InterPro" id="IPR014710">
    <property type="entry name" value="RmlC-like_jellyroll"/>
</dbReference>
<protein>
    <recommendedName>
        <fullName evidence="3">HutD-family protein</fullName>
    </recommendedName>
</protein>
<dbReference type="InterPro" id="IPR011051">
    <property type="entry name" value="RmlC_Cupin_sf"/>
</dbReference>
<keyword evidence="2" id="KW-1185">Reference proteome</keyword>
<evidence type="ECO:0000313" key="2">
    <source>
        <dbReference type="Proteomes" id="UP000184105"/>
    </source>
</evidence>
<dbReference type="PANTHER" id="PTHR37943">
    <property type="entry name" value="PROTEIN VES"/>
    <property type="match status" value="1"/>
</dbReference>
<accession>A0AAX2F2E9</accession>
<comment type="caution">
    <text evidence="1">The sequence shown here is derived from an EMBL/GenBank/DDBJ whole genome shotgun (WGS) entry which is preliminary data.</text>
</comment>
<proteinExistence type="predicted"/>
<reference evidence="1 2" key="1">
    <citation type="submission" date="2016-11" db="EMBL/GenBank/DDBJ databases">
        <authorList>
            <person name="Varghese N."/>
            <person name="Submissions S."/>
        </authorList>
    </citation>
    <scope>NUCLEOTIDE SEQUENCE [LARGE SCALE GENOMIC DNA]</scope>
    <source>
        <strain evidence="1 2">DSM 22613</strain>
    </source>
</reference>
<dbReference type="Proteomes" id="UP000184105">
    <property type="component" value="Unassembled WGS sequence"/>
</dbReference>
<name>A0AAX2F2E9_9BACT</name>
<dbReference type="Pfam" id="PF05962">
    <property type="entry name" value="HutD"/>
    <property type="match status" value="1"/>
</dbReference>
<gene>
    <name evidence="1" type="ORF">SAMN05444364_10578</name>
</gene>